<evidence type="ECO:0000313" key="8">
    <source>
        <dbReference type="EMBL" id="MBB4641529.1"/>
    </source>
</evidence>
<dbReference type="AlphaFoldDB" id="A0A840HVB8"/>
<keyword evidence="2" id="KW-0547">Nucleotide-binding</keyword>
<evidence type="ECO:0000313" key="9">
    <source>
        <dbReference type="Proteomes" id="UP000575068"/>
    </source>
</evidence>
<name>A0A840HVB8_9SPHN</name>
<dbReference type="InterPro" id="IPR004143">
    <property type="entry name" value="BPL_LPL_catalytic"/>
</dbReference>
<dbReference type="GO" id="GO:0005737">
    <property type="term" value="C:cytoplasm"/>
    <property type="evidence" value="ECO:0007669"/>
    <property type="project" value="TreeGrafter"/>
</dbReference>
<dbReference type="NCBIfam" id="TIGR00121">
    <property type="entry name" value="birA_ligase"/>
    <property type="match status" value="1"/>
</dbReference>
<dbReference type="Gene3D" id="3.30.930.10">
    <property type="entry name" value="Bira Bifunctional Protein, Domain 2"/>
    <property type="match status" value="1"/>
</dbReference>
<comment type="caution">
    <text evidence="8">The sequence shown here is derived from an EMBL/GenBank/DDBJ whole genome shotgun (WGS) entry which is preliminary data.</text>
</comment>
<evidence type="ECO:0000256" key="2">
    <source>
        <dbReference type="ARBA" id="ARBA00022741"/>
    </source>
</evidence>
<dbReference type="InterPro" id="IPR004408">
    <property type="entry name" value="Biotin_CoA_COase_ligase"/>
</dbReference>
<keyword evidence="3" id="KW-0067">ATP-binding</keyword>
<organism evidence="8 9">
    <name type="scientific">Rhizorhapis suberifaciens</name>
    <name type="common">corky root of lettuce</name>
    <dbReference type="NCBI Taxonomy" id="13656"/>
    <lineage>
        <taxon>Bacteria</taxon>
        <taxon>Pseudomonadati</taxon>
        <taxon>Pseudomonadota</taxon>
        <taxon>Alphaproteobacteria</taxon>
        <taxon>Sphingomonadales</taxon>
        <taxon>Sphingomonadaceae</taxon>
        <taxon>Rhizorhapis</taxon>
    </lineage>
</organism>
<evidence type="ECO:0000256" key="5">
    <source>
        <dbReference type="ARBA" id="ARBA00024227"/>
    </source>
</evidence>
<dbReference type="Pfam" id="PF03099">
    <property type="entry name" value="BPL_LplA_LipB"/>
    <property type="match status" value="1"/>
</dbReference>
<gene>
    <name evidence="8" type="ORF">HNQ99_001838</name>
</gene>
<keyword evidence="9" id="KW-1185">Reference proteome</keyword>
<proteinExistence type="predicted"/>
<comment type="catalytic activity">
    <reaction evidence="6">
        <text>biotin + L-lysyl-[protein] + ATP = N(6)-biotinyl-L-lysyl-[protein] + AMP + diphosphate + H(+)</text>
        <dbReference type="Rhea" id="RHEA:11756"/>
        <dbReference type="Rhea" id="RHEA-COMP:9752"/>
        <dbReference type="Rhea" id="RHEA-COMP:10505"/>
        <dbReference type="ChEBI" id="CHEBI:15378"/>
        <dbReference type="ChEBI" id="CHEBI:29969"/>
        <dbReference type="ChEBI" id="CHEBI:30616"/>
        <dbReference type="ChEBI" id="CHEBI:33019"/>
        <dbReference type="ChEBI" id="CHEBI:57586"/>
        <dbReference type="ChEBI" id="CHEBI:83144"/>
        <dbReference type="ChEBI" id="CHEBI:456215"/>
        <dbReference type="EC" id="6.3.4.15"/>
    </reaction>
</comment>
<dbReference type="PANTHER" id="PTHR12835:SF5">
    <property type="entry name" value="BIOTIN--PROTEIN LIGASE"/>
    <property type="match status" value="1"/>
</dbReference>
<dbReference type="GO" id="GO:0004077">
    <property type="term" value="F:biotin--[biotin carboxyl-carrier protein] ligase activity"/>
    <property type="evidence" value="ECO:0007669"/>
    <property type="project" value="UniProtKB-EC"/>
</dbReference>
<dbReference type="Proteomes" id="UP000575068">
    <property type="component" value="Unassembled WGS sequence"/>
</dbReference>
<dbReference type="GO" id="GO:0005524">
    <property type="term" value="F:ATP binding"/>
    <property type="evidence" value="ECO:0007669"/>
    <property type="project" value="UniProtKB-KW"/>
</dbReference>
<accession>A0A840HVB8</accession>
<dbReference type="InterPro" id="IPR008988">
    <property type="entry name" value="Transcriptional_repressor_C"/>
</dbReference>
<dbReference type="SUPFAM" id="SSF50037">
    <property type="entry name" value="C-terminal domain of transcriptional repressors"/>
    <property type="match status" value="1"/>
</dbReference>
<evidence type="ECO:0000256" key="1">
    <source>
        <dbReference type="ARBA" id="ARBA00022598"/>
    </source>
</evidence>
<dbReference type="PANTHER" id="PTHR12835">
    <property type="entry name" value="BIOTIN PROTEIN LIGASE"/>
    <property type="match status" value="1"/>
</dbReference>
<evidence type="ECO:0000256" key="4">
    <source>
        <dbReference type="ARBA" id="ARBA00023267"/>
    </source>
</evidence>
<reference evidence="8 9" key="1">
    <citation type="submission" date="2020-08" db="EMBL/GenBank/DDBJ databases">
        <title>Genomic Encyclopedia of Type Strains, Phase IV (KMG-IV): sequencing the most valuable type-strain genomes for metagenomic binning, comparative biology and taxonomic classification.</title>
        <authorList>
            <person name="Goeker M."/>
        </authorList>
    </citation>
    <scope>NUCLEOTIDE SEQUENCE [LARGE SCALE GENOMIC DNA]</scope>
    <source>
        <strain evidence="8 9">DSM 7465</strain>
    </source>
</reference>
<evidence type="ECO:0000256" key="6">
    <source>
        <dbReference type="ARBA" id="ARBA00047846"/>
    </source>
</evidence>
<keyword evidence="4" id="KW-0092">Biotin</keyword>
<dbReference type="PROSITE" id="PS51733">
    <property type="entry name" value="BPL_LPL_CATALYTIC"/>
    <property type="match status" value="1"/>
</dbReference>
<dbReference type="EMBL" id="JACHOV010000006">
    <property type="protein sequence ID" value="MBB4641529.1"/>
    <property type="molecule type" value="Genomic_DNA"/>
</dbReference>
<dbReference type="Pfam" id="PF02237">
    <property type="entry name" value="BPL_C"/>
    <property type="match status" value="1"/>
</dbReference>
<dbReference type="InterPro" id="IPR003142">
    <property type="entry name" value="BPL_C"/>
</dbReference>
<feature type="domain" description="BPL/LPL catalytic" evidence="7">
    <location>
        <begin position="1"/>
        <end position="147"/>
    </location>
</feature>
<dbReference type="InterPro" id="IPR045864">
    <property type="entry name" value="aa-tRNA-synth_II/BPL/LPL"/>
</dbReference>
<evidence type="ECO:0000259" key="7">
    <source>
        <dbReference type="PROSITE" id="PS51733"/>
    </source>
</evidence>
<protein>
    <recommendedName>
        <fullName evidence="5">biotin--[biotin carboxyl-carrier protein] ligase</fullName>
        <ecNumber evidence="5">6.3.4.15</ecNumber>
    </recommendedName>
</protein>
<dbReference type="SUPFAM" id="SSF55681">
    <property type="entry name" value="Class II aaRS and biotin synthetases"/>
    <property type="match status" value="1"/>
</dbReference>
<dbReference type="Gene3D" id="2.30.30.100">
    <property type="match status" value="1"/>
</dbReference>
<dbReference type="EC" id="6.3.4.15" evidence="5"/>
<keyword evidence="1 8" id="KW-0436">Ligase</keyword>
<evidence type="ECO:0000256" key="3">
    <source>
        <dbReference type="ARBA" id="ARBA00022840"/>
    </source>
</evidence>
<sequence length="212" mass="23061">MPEGFWLRAEQQTGGRGRLARHWESPKDNFYCSTIVRLRPYDPSAGTLALVAAVAVQEAVSLFLPDEQVIIKWPNDLLIDKAKLCGMLLERSGEAIIIGIGLNIAHHPDLPDRPATSMAAFGAGNVDPGYLLESLTDIFARWLDIWRAQGISPIRAQWLKHAHPIGTALKVNLPDGTMVEGLFSGLDNGGALTLRLANGNSHVIHAGDVFLI</sequence>